<dbReference type="AlphaFoldDB" id="A0A8T4GDC0"/>
<reference evidence="2" key="1">
    <citation type="submission" date="2021-03" db="EMBL/GenBank/DDBJ databases">
        <title>Genomic Encyclopedia of Type Strains, Phase IV (KMG-IV): sequencing the most valuable type-strain genomes for metagenomic binning, comparative biology and taxonomic classification.</title>
        <authorList>
            <person name="Goeker M."/>
        </authorList>
    </citation>
    <scope>NUCLEOTIDE SEQUENCE</scope>
    <source>
        <strain evidence="2">DSM 23564</strain>
    </source>
</reference>
<feature type="compositionally biased region" description="Acidic residues" evidence="1">
    <location>
        <begin position="59"/>
        <end position="69"/>
    </location>
</feature>
<dbReference type="Proteomes" id="UP000823588">
    <property type="component" value="Unassembled WGS sequence"/>
</dbReference>
<feature type="region of interest" description="Disordered" evidence="1">
    <location>
        <begin position="50"/>
        <end position="69"/>
    </location>
</feature>
<protein>
    <submittedName>
        <fullName evidence="2">Uncharacterized protein YbaR (Trm112 family)</fullName>
    </submittedName>
</protein>
<dbReference type="OrthoDB" id="6467at2157"/>
<evidence type="ECO:0000256" key="1">
    <source>
        <dbReference type="SAM" id="MobiDB-lite"/>
    </source>
</evidence>
<dbReference type="Pfam" id="PF03966">
    <property type="entry name" value="Trm112p"/>
    <property type="match status" value="1"/>
</dbReference>
<gene>
    <name evidence="2" type="ORF">J2751_001494</name>
</gene>
<dbReference type="RefSeq" id="WP_209484668.1">
    <property type="nucleotide sequence ID" value="NZ_JAGGKQ010000008.1"/>
</dbReference>
<evidence type="ECO:0000313" key="3">
    <source>
        <dbReference type="Proteomes" id="UP000823588"/>
    </source>
</evidence>
<organism evidence="2 3">
    <name type="scientific">Halorubrum alkaliphilum</name>
    <dbReference type="NCBI Taxonomy" id="261290"/>
    <lineage>
        <taxon>Archaea</taxon>
        <taxon>Methanobacteriati</taxon>
        <taxon>Methanobacteriota</taxon>
        <taxon>Stenosarchaea group</taxon>
        <taxon>Halobacteria</taxon>
        <taxon>Halobacteriales</taxon>
        <taxon>Haloferacaceae</taxon>
        <taxon>Halorubrum</taxon>
    </lineage>
</organism>
<name>A0A8T4GDC0_9EURY</name>
<dbReference type="NCBIfam" id="NF038101">
    <property type="entry name" value="Trm112_arch"/>
    <property type="match status" value="1"/>
</dbReference>
<evidence type="ECO:0000313" key="2">
    <source>
        <dbReference type="EMBL" id="MBP1922484.1"/>
    </source>
</evidence>
<dbReference type="PANTHER" id="PTHR33505:SF4">
    <property type="entry name" value="PROTEIN PREY, MITOCHONDRIAL"/>
    <property type="match status" value="1"/>
</dbReference>
<sequence>MKESLMDVICCPLDKGDLELDVDERDGEEILEGTLTCTECGETYPIEDGIPNLLPPDMREEEENGEAAA</sequence>
<dbReference type="InterPro" id="IPR005651">
    <property type="entry name" value="Trm112-like"/>
</dbReference>
<dbReference type="PANTHER" id="PTHR33505">
    <property type="entry name" value="ZGC:162634"/>
    <property type="match status" value="1"/>
</dbReference>
<dbReference type="SUPFAM" id="SSF158997">
    <property type="entry name" value="Trm112p-like"/>
    <property type="match status" value="1"/>
</dbReference>
<accession>A0A8T4GDC0</accession>
<keyword evidence="3" id="KW-1185">Reference proteome</keyword>
<dbReference type="Gene3D" id="2.20.25.10">
    <property type="match status" value="1"/>
</dbReference>
<comment type="caution">
    <text evidence="2">The sequence shown here is derived from an EMBL/GenBank/DDBJ whole genome shotgun (WGS) entry which is preliminary data.</text>
</comment>
<dbReference type="EMBL" id="JAGGKQ010000008">
    <property type="protein sequence ID" value="MBP1922484.1"/>
    <property type="molecule type" value="Genomic_DNA"/>
</dbReference>
<proteinExistence type="predicted"/>